<dbReference type="AlphaFoldDB" id="A0A2W5NG20"/>
<organism evidence="2 3">
    <name type="scientific">Rhodovulum sulfidophilum</name>
    <name type="common">Rhodobacter sulfidophilus</name>
    <dbReference type="NCBI Taxonomy" id="35806"/>
    <lineage>
        <taxon>Bacteria</taxon>
        <taxon>Pseudomonadati</taxon>
        <taxon>Pseudomonadota</taxon>
        <taxon>Alphaproteobacteria</taxon>
        <taxon>Rhodobacterales</taxon>
        <taxon>Paracoccaceae</taxon>
        <taxon>Rhodovulum</taxon>
    </lineage>
</organism>
<evidence type="ECO:0000256" key="1">
    <source>
        <dbReference type="ARBA" id="ARBA00022801"/>
    </source>
</evidence>
<dbReference type="InterPro" id="IPR002933">
    <property type="entry name" value="Peptidase_M20"/>
</dbReference>
<name>A0A2W5NG20_RHOSU</name>
<dbReference type="SUPFAM" id="SSF55031">
    <property type="entry name" value="Bacterial exopeptidase dimerisation domain"/>
    <property type="match status" value="1"/>
</dbReference>
<sequence length="525" mass="55458">MNRVQTPIGLDRRTLLGVAGAGGIAAATGVPGIVLAQAGGPEPAAEAPAAPPPSVAEAARAVEALRDPILRISREVWATPELSLAEEKSHLIHIRELEADGFRITSRATSGYPTAFIAEWSQGSGGPILGLLPEYDALPGLGNLAEPRQAPVPGDGVGHGCGHNMLGAGCTGAAMALRRMMLGSGVPGTVRVYGCAAEEVEGVKVYMARDGYFDDLDAALAWHPAPYAGAGLVRLTAFNMIKVRFHGRTAHAGNAPWEGRSALKAAEMFGVGVQMMREHLTPSTRIHYVYEAAGVAPNVIPDFAQVWIVARDADRPGVVGVTDWLRRVAEGAALATETRVEFELFFGSHDLLPNEPLARLLHAHIEGVPIDWTEAEQDFARACQREMGVAEDGMSPRPLPFLNELSAGGSTDVGDVSYKVPCGLFAWPTFPVHIGLHTWPVTACGGMSIGDKASLNTARVLAGAGYDLMTDPALRAAARADFVARRGDAPFVSPLPADRTVPYGLDPRFIKTGDDELFVQGPAAQ</sequence>
<dbReference type="InterPro" id="IPR017439">
    <property type="entry name" value="Amidohydrolase"/>
</dbReference>
<proteinExistence type="predicted"/>
<gene>
    <name evidence="2" type="ORF">DI556_01975</name>
</gene>
<dbReference type="Gene3D" id="3.40.630.10">
    <property type="entry name" value="Zn peptidases"/>
    <property type="match status" value="1"/>
</dbReference>
<comment type="caution">
    <text evidence="2">The sequence shown here is derived from an EMBL/GenBank/DDBJ whole genome shotgun (WGS) entry which is preliminary data.</text>
</comment>
<dbReference type="GO" id="GO:0005737">
    <property type="term" value="C:cytoplasm"/>
    <property type="evidence" value="ECO:0007669"/>
    <property type="project" value="TreeGrafter"/>
</dbReference>
<dbReference type="PIRSF" id="PIRSF037227">
    <property type="entry name" value="Aminobenzoyl-glu_utiliz_pB"/>
    <property type="match status" value="1"/>
</dbReference>
<protein>
    <submittedName>
        <fullName evidence="2">Amidohydrolase</fullName>
    </submittedName>
</protein>
<dbReference type="PANTHER" id="PTHR30575:SF0">
    <property type="entry name" value="XAA-ARG DIPEPTIDASE"/>
    <property type="match status" value="1"/>
</dbReference>
<keyword evidence="1 2" id="KW-0378">Hydrolase</keyword>
<dbReference type="NCBIfam" id="TIGR01891">
    <property type="entry name" value="amidohydrolases"/>
    <property type="match status" value="1"/>
</dbReference>
<dbReference type="PANTHER" id="PTHR30575">
    <property type="entry name" value="PEPTIDASE M20"/>
    <property type="match status" value="1"/>
</dbReference>
<dbReference type="Proteomes" id="UP000249185">
    <property type="component" value="Unassembled WGS sequence"/>
</dbReference>
<dbReference type="Gene3D" id="3.30.70.360">
    <property type="match status" value="1"/>
</dbReference>
<accession>A0A2W5NG20</accession>
<dbReference type="InterPro" id="IPR052030">
    <property type="entry name" value="Peptidase_M20/M20A_hydrolases"/>
</dbReference>
<dbReference type="EMBL" id="QFPW01000001">
    <property type="protein sequence ID" value="PZQ52446.1"/>
    <property type="molecule type" value="Genomic_DNA"/>
</dbReference>
<dbReference type="GO" id="GO:0016805">
    <property type="term" value="F:dipeptidase activity"/>
    <property type="evidence" value="ECO:0007669"/>
    <property type="project" value="TreeGrafter"/>
</dbReference>
<dbReference type="Pfam" id="PF01546">
    <property type="entry name" value="Peptidase_M20"/>
    <property type="match status" value="1"/>
</dbReference>
<dbReference type="GO" id="GO:0071713">
    <property type="term" value="F:para-aminobenzoyl-glutamate hydrolase activity"/>
    <property type="evidence" value="ECO:0007669"/>
    <property type="project" value="TreeGrafter"/>
</dbReference>
<dbReference type="SUPFAM" id="SSF53187">
    <property type="entry name" value="Zn-dependent exopeptidases"/>
    <property type="match status" value="1"/>
</dbReference>
<dbReference type="GO" id="GO:0046657">
    <property type="term" value="P:folic acid catabolic process"/>
    <property type="evidence" value="ECO:0007669"/>
    <property type="project" value="TreeGrafter"/>
</dbReference>
<dbReference type="InterPro" id="IPR006311">
    <property type="entry name" value="TAT_signal"/>
</dbReference>
<dbReference type="InterPro" id="IPR017145">
    <property type="entry name" value="Aminobenzoyl-glu_utiliz_pB"/>
</dbReference>
<reference evidence="2 3" key="1">
    <citation type="submission" date="2017-08" db="EMBL/GenBank/DDBJ databases">
        <title>Infants hospitalized years apart are colonized by the same room-sourced microbial strains.</title>
        <authorList>
            <person name="Brooks B."/>
            <person name="Olm M.R."/>
            <person name="Firek B.A."/>
            <person name="Baker R."/>
            <person name="Thomas B.C."/>
            <person name="Morowitz M.J."/>
            <person name="Banfield J.F."/>
        </authorList>
    </citation>
    <scope>NUCLEOTIDE SEQUENCE [LARGE SCALE GENOMIC DNA]</scope>
    <source>
        <strain evidence="2">S2_005_002_R2_34</strain>
    </source>
</reference>
<evidence type="ECO:0000313" key="3">
    <source>
        <dbReference type="Proteomes" id="UP000249185"/>
    </source>
</evidence>
<dbReference type="InterPro" id="IPR036264">
    <property type="entry name" value="Bact_exopeptidase_dim_dom"/>
</dbReference>
<dbReference type="PROSITE" id="PS51318">
    <property type="entry name" value="TAT"/>
    <property type="match status" value="1"/>
</dbReference>
<evidence type="ECO:0000313" key="2">
    <source>
        <dbReference type="EMBL" id="PZQ52446.1"/>
    </source>
</evidence>